<keyword evidence="2" id="KW-0479">Metal-binding</keyword>
<feature type="domain" description="MPN" evidence="6">
    <location>
        <begin position="14"/>
        <end position="148"/>
    </location>
</feature>
<keyword evidence="5" id="KW-0482">Metalloprotease</keyword>
<evidence type="ECO:0000313" key="8">
    <source>
        <dbReference type="Proteomes" id="UP000198432"/>
    </source>
</evidence>
<dbReference type="SUPFAM" id="SSF102712">
    <property type="entry name" value="JAB1/MPN domain"/>
    <property type="match status" value="1"/>
</dbReference>
<keyword evidence="4" id="KW-0862">Zinc</keyword>
<dbReference type="OrthoDB" id="517279at2"/>
<keyword evidence="1" id="KW-0645">Protease</keyword>
<keyword evidence="3" id="KW-0378">Hydrolase</keyword>
<dbReference type="InterPro" id="IPR028090">
    <property type="entry name" value="JAB_dom_prok"/>
</dbReference>
<dbReference type="AlphaFoldDB" id="A0A239DUL3"/>
<dbReference type="PROSITE" id="PS50249">
    <property type="entry name" value="MPN"/>
    <property type="match status" value="1"/>
</dbReference>
<dbReference type="GO" id="GO:0008237">
    <property type="term" value="F:metallopeptidase activity"/>
    <property type="evidence" value="ECO:0007669"/>
    <property type="project" value="UniProtKB-KW"/>
</dbReference>
<dbReference type="EMBL" id="FZOQ01000005">
    <property type="protein sequence ID" value="SNS35442.1"/>
    <property type="molecule type" value="Genomic_DNA"/>
</dbReference>
<dbReference type="Proteomes" id="UP000198432">
    <property type="component" value="Unassembled WGS sequence"/>
</dbReference>
<name>A0A239DUL3_9BACT</name>
<evidence type="ECO:0000259" key="6">
    <source>
        <dbReference type="PROSITE" id="PS50249"/>
    </source>
</evidence>
<reference evidence="8" key="1">
    <citation type="submission" date="2017-06" db="EMBL/GenBank/DDBJ databases">
        <authorList>
            <person name="Varghese N."/>
            <person name="Submissions S."/>
        </authorList>
    </citation>
    <scope>NUCLEOTIDE SEQUENCE [LARGE SCALE GENOMIC DNA]</scope>
    <source>
        <strain evidence="8">NKM1</strain>
    </source>
</reference>
<evidence type="ECO:0000313" key="7">
    <source>
        <dbReference type="EMBL" id="SNS35442.1"/>
    </source>
</evidence>
<protein>
    <submittedName>
        <fullName evidence="7">Integrative and conjugative element protein, VC0181 family</fullName>
    </submittedName>
</protein>
<sequence length="161" mass="17818">MSLLFSSDSGKYCVLLLNAAIETIQKDIKQFHPLETGGILLGCYDSNLRMATVHAAVPAPSDSKHGRASFERGTNGIMEELRRVSQLEPPLHYLGEWHSHPSSSPSPSTVDSRQMQKFVQGRQHGVETPLLLIVGGGPPFALEWRFCLHRPKMEPLAFTVV</sequence>
<evidence type="ECO:0000256" key="4">
    <source>
        <dbReference type="ARBA" id="ARBA00022833"/>
    </source>
</evidence>
<dbReference type="GO" id="GO:0006508">
    <property type="term" value="P:proteolysis"/>
    <property type="evidence" value="ECO:0007669"/>
    <property type="project" value="UniProtKB-KW"/>
</dbReference>
<dbReference type="Pfam" id="PF14464">
    <property type="entry name" value="Prok-JAB"/>
    <property type="match status" value="1"/>
</dbReference>
<dbReference type="Gene3D" id="3.40.140.10">
    <property type="entry name" value="Cytidine Deaminase, domain 2"/>
    <property type="match status" value="1"/>
</dbReference>
<dbReference type="GO" id="GO:0046872">
    <property type="term" value="F:metal ion binding"/>
    <property type="evidence" value="ECO:0007669"/>
    <property type="project" value="UniProtKB-KW"/>
</dbReference>
<accession>A0A239DUL3</accession>
<evidence type="ECO:0000256" key="3">
    <source>
        <dbReference type="ARBA" id="ARBA00022801"/>
    </source>
</evidence>
<keyword evidence="8" id="KW-1185">Reference proteome</keyword>
<organism evidence="7 8">
    <name type="scientific">Pontibacter ummariensis</name>
    <dbReference type="NCBI Taxonomy" id="1610492"/>
    <lineage>
        <taxon>Bacteria</taxon>
        <taxon>Pseudomonadati</taxon>
        <taxon>Bacteroidota</taxon>
        <taxon>Cytophagia</taxon>
        <taxon>Cytophagales</taxon>
        <taxon>Hymenobacteraceae</taxon>
        <taxon>Pontibacter</taxon>
    </lineage>
</organism>
<evidence type="ECO:0000256" key="5">
    <source>
        <dbReference type="ARBA" id="ARBA00023049"/>
    </source>
</evidence>
<dbReference type="RefSeq" id="WP_089318534.1">
    <property type="nucleotide sequence ID" value="NZ_FZOQ01000005.1"/>
</dbReference>
<dbReference type="InterPro" id="IPR037518">
    <property type="entry name" value="MPN"/>
</dbReference>
<evidence type="ECO:0000256" key="1">
    <source>
        <dbReference type="ARBA" id="ARBA00022670"/>
    </source>
</evidence>
<proteinExistence type="predicted"/>
<evidence type="ECO:0000256" key="2">
    <source>
        <dbReference type="ARBA" id="ARBA00022723"/>
    </source>
</evidence>
<gene>
    <name evidence="7" type="ORF">SAMN06296052_105108</name>
</gene>